<dbReference type="NCBIfam" id="NF000584">
    <property type="entry name" value="PRK00009.1"/>
    <property type="match status" value="1"/>
</dbReference>
<evidence type="ECO:0000256" key="9">
    <source>
        <dbReference type="ARBA" id="ARBA00048995"/>
    </source>
</evidence>
<comment type="caution">
    <text evidence="13">The sequence shown here is derived from an EMBL/GenBank/DDBJ whole genome shotgun (WGS) entry which is preliminary data.</text>
</comment>
<comment type="catalytic activity">
    <reaction evidence="9 10">
        <text>oxaloacetate + phosphate = phosphoenolpyruvate + hydrogencarbonate</text>
        <dbReference type="Rhea" id="RHEA:28370"/>
        <dbReference type="ChEBI" id="CHEBI:16452"/>
        <dbReference type="ChEBI" id="CHEBI:17544"/>
        <dbReference type="ChEBI" id="CHEBI:43474"/>
        <dbReference type="ChEBI" id="CHEBI:58702"/>
        <dbReference type="EC" id="4.1.1.31"/>
    </reaction>
</comment>
<evidence type="ECO:0000256" key="11">
    <source>
        <dbReference type="PROSITE-ProRule" id="PRU10111"/>
    </source>
</evidence>
<comment type="similarity">
    <text evidence="3 10">Belongs to the PEPCase type 1 family.</text>
</comment>
<keyword evidence="8 10" id="KW-0120">Carbon dioxide fixation</keyword>
<dbReference type="GO" id="GO:0006107">
    <property type="term" value="P:oxaloacetate metabolic process"/>
    <property type="evidence" value="ECO:0007669"/>
    <property type="project" value="UniProtKB-UniRule"/>
</dbReference>
<dbReference type="Gene3D" id="1.20.1440.90">
    <property type="entry name" value="Phosphoenolpyruvate/pyruvate domain"/>
    <property type="match status" value="1"/>
</dbReference>
<evidence type="ECO:0000256" key="6">
    <source>
        <dbReference type="ARBA" id="ARBA00022842"/>
    </source>
</evidence>
<dbReference type="InterPro" id="IPR033129">
    <property type="entry name" value="PEPCASE_His_AS"/>
</dbReference>
<dbReference type="PANTHER" id="PTHR30523">
    <property type="entry name" value="PHOSPHOENOLPYRUVATE CARBOXYLASE"/>
    <property type="match status" value="1"/>
</dbReference>
<evidence type="ECO:0000256" key="8">
    <source>
        <dbReference type="ARBA" id="ARBA00023300"/>
    </source>
</evidence>
<evidence type="ECO:0000256" key="4">
    <source>
        <dbReference type="ARBA" id="ARBA00012305"/>
    </source>
</evidence>
<keyword evidence="6 10" id="KW-0460">Magnesium</keyword>
<dbReference type="AlphaFoldDB" id="A0A6M1TG32"/>
<feature type="active site" evidence="10 12">
    <location>
        <position position="595"/>
    </location>
</feature>
<evidence type="ECO:0000256" key="1">
    <source>
        <dbReference type="ARBA" id="ARBA00001946"/>
    </source>
</evidence>
<evidence type="ECO:0000313" key="14">
    <source>
        <dbReference type="Proteomes" id="UP000479132"/>
    </source>
</evidence>
<reference evidence="13 14" key="1">
    <citation type="submission" date="2020-02" db="EMBL/GenBank/DDBJ databases">
        <title>Aliifodinibius halophilus 2W32, complete genome.</title>
        <authorList>
            <person name="Li Y."/>
            <person name="Wu S."/>
        </authorList>
    </citation>
    <scope>NUCLEOTIDE SEQUENCE [LARGE SCALE GENOMIC DNA]</scope>
    <source>
        <strain evidence="13 14">2W32</strain>
    </source>
</reference>
<evidence type="ECO:0000256" key="12">
    <source>
        <dbReference type="PROSITE-ProRule" id="PRU10112"/>
    </source>
</evidence>
<dbReference type="InterPro" id="IPR022805">
    <property type="entry name" value="PEP_COase_bac/pln-type"/>
</dbReference>
<evidence type="ECO:0000256" key="5">
    <source>
        <dbReference type="ARBA" id="ARBA00022419"/>
    </source>
</evidence>
<dbReference type="InterPro" id="IPR018129">
    <property type="entry name" value="PEP_COase_Lys_AS"/>
</dbReference>
<feature type="active site" evidence="10 11">
    <location>
        <position position="157"/>
    </location>
</feature>
<gene>
    <name evidence="10 13" type="primary">ppc</name>
    <name evidence="13" type="ORF">G3569_15505</name>
</gene>
<dbReference type="PANTHER" id="PTHR30523:SF6">
    <property type="entry name" value="PHOSPHOENOLPYRUVATE CARBOXYLASE"/>
    <property type="match status" value="1"/>
</dbReference>
<evidence type="ECO:0000256" key="7">
    <source>
        <dbReference type="ARBA" id="ARBA00023239"/>
    </source>
</evidence>
<dbReference type="InterPro" id="IPR015813">
    <property type="entry name" value="Pyrv/PenolPyrv_kinase-like_dom"/>
</dbReference>
<dbReference type="GO" id="GO:0008964">
    <property type="term" value="F:phosphoenolpyruvate carboxylase activity"/>
    <property type="evidence" value="ECO:0007669"/>
    <property type="project" value="UniProtKB-UniRule"/>
</dbReference>
<dbReference type="Pfam" id="PF00311">
    <property type="entry name" value="PEPcase"/>
    <property type="match status" value="1"/>
</dbReference>
<protein>
    <recommendedName>
        <fullName evidence="5 10">Phosphoenolpyruvate carboxylase</fullName>
        <shortName evidence="10">PEPC</shortName>
        <shortName evidence="10">PEPCase</shortName>
        <ecNumber evidence="4 10">4.1.1.31</ecNumber>
    </recommendedName>
</protein>
<dbReference type="PRINTS" id="PR00150">
    <property type="entry name" value="PEPCARBXLASE"/>
</dbReference>
<dbReference type="Proteomes" id="UP000479132">
    <property type="component" value="Unassembled WGS sequence"/>
</dbReference>
<evidence type="ECO:0000256" key="3">
    <source>
        <dbReference type="ARBA" id="ARBA00008346"/>
    </source>
</evidence>
<comment type="function">
    <text evidence="2 10">Forms oxaloacetate, a four-carbon dicarboxylic acid source for the tricarboxylic acid cycle.</text>
</comment>
<keyword evidence="14" id="KW-1185">Reference proteome</keyword>
<dbReference type="GO" id="GO:0000287">
    <property type="term" value="F:magnesium ion binding"/>
    <property type="evidence" value="ECO:0007669"/>
    <property type="project" value="UniProtKB-UniRule"/>
</dbReference>
<proteinExistence type="inferred from homology"/>
<evidence type="ECO:0000256" key="2">
    <source>
        <dbReference type="ARBA" id="ARBA00003670"/>
    </source>
</evidence>
<evidence type="ECO:0000256" key="10">
    <source>
        <dbReference type="HAMAP-Rule" id="MF_00595"/>
    </source>
</evidence>
<evidence type="ECO:0000313" key="13">
    <source>
        <dbReference type="EMBL" id="NGP89764.1"/>
    </source>
</evidence>
<dbReference type="PROSITE" id="PS00393">
    <property type="entry name" value="PEPCASE_2"/>
    <property type="match status" value="1"/>
</dbReference>
<comment type="cofactor">
    <cofactor evidence="1 10">
        <name>Mg(2+)</name>
        <dbReference type="ChEBI" id="CHEBI:18420"/>
    </cofactor>
</comment>
<keyword evidence="13" id="KW-0670">Pyruvate</keyword>
<dbReference type="RefSeq" id="WP_165270840.1">
    <property type="nucleotide sequence ID" value="NZ_JAALLS010000024.1"/>
</dbReference>
<dbReference type="GO" id="GO:0006099">
    <property type="term" value="P:tricarboxylic acid cycle"/>
    <property type="evidence" value="ECO:0007669"/>
    <property type="project" value="InterPro"/>
</dbReference>
<accession>A0A6M1TG32</accession>
<dbReference type="EC" id="4.1.1.31" evidence="4 10"/>
<dbReference type="HAMAP" id="MF_00595">
    <property type="entry name" value="PEPcase_type1"/>
    <property type="match status" value="1"/>
</dbReference>
<dbReference type="SUPFAM" id="SSF51621">
    <property type="entry name" value="Phosphoenolpyruvate/pyruvate domain"/>
    <property type="match status" value="1"/>
</dbReference>
<sequence>MHWEKLIETFGEKTEISKKLSGQVELLTHFLEEIVGDKEEKEFLEMLTTFPELAAEAFDEGDSKVFNKLETKIEALSIDQISAFLRYYTVFFHLMNSQEQREITRINRERAIHTNPESPRNESIAEAVHYLKEQGHSVDEAVAVIGKLDIQPTITAHPTEARRHSVLIKQQRITEMIDQLRLKDLTPYERKAMKMDILNEIHLLMATDEVRTGEVTVEDEVENGMFYFRNAIWETIPVLYDDLRNAFEMYYDELLDFDTILRYRSWIGSDRDGNPNVTPEVTWETILEQRQNVIELYLDELNELRRYLSISQNKYTITDKLDESLEKEQQLRALSERYQRLYNKEPYRRKVTHMMHKLRHQLKAADSDNPGYILKEAQSYRAKDFVADLEMIRESLSQSGLESVAGQGKLKHLLVRAKTFGFHMAALDIRQHSAKHEAAVAELLSAGEVTEQYLELSEDEKVALLTEELKNPRPLSPVHAQLGDGTAQMLEVFETIGQMLELDRNSIGDYIISMTHGVSDMLEVFILAKEVGLWSFNADTVESQIDVVPLFETIEDLEECGKIMSEIFESPLYQEQLAARDNLQEIMLGYSDSNKDGGYWMANWALEKAQRSLGKVCREYDVDFRLFHGRGGTVGRGGGRSNQAILALPPISNNGRIRFTEQGEVISFRYSLAPITRRHLEQVVNAMIRVTVSSHESYEGRELFSDTMEQLATASMESYRDLIDDEGFWSWYTAKTPIEHISRLPIASRPVSRGSAKAADFENLRAIPWVFAWTQVRYNVPGWYGIGNVLSTLIEQEDKLDQLQKWYEEKIFFKTVLDNAQREMARTHIPTANIYKDIDDGTFHRRITDDFDKAAQAITEITGQQHILENSPVIKKSIRFRNPFTYPLNMMQTELLQRWESSQEDEEDALRNALFLSINGVAAAMQSTG</sequence>
<comment type="subunit">
    <text evidence="10">Homotetramer.</text>
</comment>
<name>A0A6M1TG32_9BACT</name>
<dbReference type="GO" id="GO:0005829">
    <property type="term" value="C:cytosol"/>
    <property type="evidence" value="ECO:0007669"/>
    <property type="project" value="TreeGrafter"/>
</dbReference>
<dbReference type="PROSITE" id="PS00781">
    <property type="entry name" value="PEPCASE_1"/>
    <property type="match status" value="1"/>
</dbReference>
<organism evidence="13 14">
    <name type="scientific">Fodinibius halophilus</name>
    <dbReference type="NCBI Taxonomy" id="1736908"/>
    <lineage>
        <taxon>Bacteria</taxon>
        <taxon>Pseudomonadati</taxon>
        <taxon>Balneolota</taxon>
        <taxon>Balneolia</taxon>
        <taxon>Balneolales</taxon>
        <taxon>Balneolaceae</taxon>
        <taxon>Fodinibius</taxon>
    </lineage>
</organism>
<dbReference type="GO" id="GO:0015977">
    <property type="term" value="P:carbon fixation"/>
    <property type="evidence" value="ECO:0007669"/>
    <property type="project" value="UniProtKB-UniRule"/>
</dbReference>
<dbReference type="EMBL" id="JAALLS010000024">
    <property type="protein sequence ID" value="NGP89764.1"/>
    <property type="molecule type" value="Genomic_DNA"/>
</dbReference>
<dbReference type="InterPro" id="IPR021135">
    <property type="entry name" value="PEP_COase"/>
</dbReference>
<keyword evidence="7 10" id="KW-0456">Lyase</keyword>